<feature type="signal peptide" evidence="1">
    <location>
        <begin position="1"/>
        <end position="19"/>
    </location>
</feature>
<organism evidence="2 3">
    <name type="scientific">Mucilaginibacter calamicampi</name>
    <dbReference type="NCBI Taxonomy" id="1302352"/>
    <lineage>
        <taxon>Bacteria</taxon>
        <taxon>Pseudomonadati</taxon>
        <taxon>Bacteroidota</taxon>
        <taxon>Sphingobacteriia</taxon>
        <taxon>Sphingobacteriales</taxon>
        <taxon>Sphingobacteriaceae</taxon>
        <taxon>Mucilaginibacter</taxon>
    </lineage>
</organism>
<keyword evidence="3" id="KW-1185">Reference proteome</keyword>
<protein>
    <submittedName>
        <fullName evidence="2">Uncharacterized protein</fullName>
    </submittedName>
</protein>
<sequence length="471" mass="52722">MKYLVTFILAACFANLSLAQMQNQYGEKFTFDVKNEKDAHFVLQDNYNTYLLTNLNVDGIGAGHQMIVRKFDQKNTLVETFTFDYPKIEPLGTLYDYLGYAESAATGKVAVFAEAHSGNAAKSIIYKFEFNKATSKFTSTVLAENSIASLMKAGNAYAERSLNGKYIAVNYHNYRDKAAPDKNLLIVIDANTLNVAWQKELTFNDEFTSQNYTVTNSGKVVMMRDMKGSKKGITYLSIISADKQEDQHFEAQVFLNSMKAISIGADEYLVAFNSDNKNFREDYYNNLMLYDLKSGKILNNTKTRDFASVKQLTDVDIRDIVLQNNEIHVFADAKAPAPQTGNGFSNMSSFDVAYNWGPGYLYVLSFDGQLKATKKLYTDGKAAGESYHSFGVLNIKGNYYINAGGNGVYQLTKTFDRGESVIYFYPGDPYGNTSNRFINQLVAYFPDKGSLLFGRTINNNEMSLVSVTGVK</sequence>
<dbReference type="RefSeq" id="WP_377101943.1">
    <property type="nucleotide sequence ID" value="NZ_JBHTHU010000021.1"/>
</dbReference>
<evidence type="ECO:0000256" key="1">
    <source>
        <dbReference type="SAM" id="SignalP"/>
    </source>
</evidence>
<feature type="chain" id="PRO_5045063948" evidence="1">
    <location>
        <begin position="20"/>
        <end position="471"/>
    </location>
</feature>
<dbReference type="InterPro" id="IPR011047">
    <property type="entry name" value="Quinoprotein_ADH-like_sf"/>
</dbReference>
<accession>A0ABW2YZJ9</accession>
<name>A0ABW2YZJ9_9SPHI</name>
<keyword evidence="1" id="KW-0732">Signal</keyword>
<evidence type="ECO:0000313" key="3">
    <source>
        <dbReference type="Proteomes" id="UP001596958"/>
    </source>
</evidence>
<proteinExistence type="predicted"/>
<dbReference type="Proteomes" id="UP001596958">
    <property type="component" value="Unassembled WGS sequence"/>
</dbReference>
<comment type="caution">
    <text evidence="2">The sequence shown here is derived from an EMBL/GenBank/DDBJ whole genome shotgun (WGS) entry which is preliminary data.</text>
</comment>
<evidence type="ECO:0000313" key="2">
    <source>
        <dbReference type="EMBL" id="MFD0751654.1"/>
    </source>
</evidence>
<gene>
    <name evidence="2" type="ORF">ACFQZS_16000</name>
</gene>
<reference evidence="3" key="1">
    <citation type="journal article" date="2019" name="Int. J. Syst. Evol. Microbiol.">
        <title>The Global Catalogue of Microorganisms (GCM) 10K type strain sequencing project: providing services to taxonomists for standard genome sequencing and annotation.</title>
        <authorList>
            <consortium name="The Broad Institute Genomics Platform"/>
            <consortium name="The Broad Institute Genome Sequencing Center for Infectious Disease"/>
            <person name="Wu L."/>
            <person name="Ma J."/>
        </authorList>
    </citation>
    <scope>NUCLEOTIDE SEQUENCE [LARGE SCALE GENOMIC DNA]</scope>
    <source>
        <strain evidence="3">CCUG 63418</strain>
    </source>
</reference>
<dbReference type="SUPFAM" id="SSF50998">
    <property type="entry name" value="Quinoprotein alcohol dehydrogenase-like"/>
    <property type="match status" value="1"/>
</dbReference>
<dbReference type="EMBL" id="JBHTHU010000021">
    <property type="protein sequence ID" value="MFD0751654.1"/>
    <property type="molecule type" value="Genomic_DNA"/>
</dbReference>